<name>A0A1I7SGR4_BURXY</name>
<accession>A0A1I7SGR4</accession>
<protein>
    <submittedName>
        <fullName evidence="4">Secreted protein</fullName>
    </submittedName>
</protein>
<evidence type="ECO:0000313" key="4">
    <source>
        <dbReference type="WBParaSite" id="BXY_1222900.1"/>
    </source>
</evidence>
<organism evidence="3 4">
    <name type="scientific">Bursaphelenchus xylophilus</name>
    <name type="common">Pinewood nematode worm</name>
    <name type="synonym">Aphelenchoides xylophilus</name>
    <dbReference type="NCBI Taxonomy" id="6326"/>
    <lineage>
        <taxon>Eukaryota</taxon>
        <taxon>Metazoa</taxon>
        <taxon>Ecdysozoa</taxon>
        <taxon>Nematoda</taxon>
        <taxon>Chromadorea</taxon>
        <taxon>Rhabditida</taxon>
        <taxon>Tylenchina</taxon>
        <taxon>Tylenchomorpha</taxon>
        <taxon>Aphelenchoidea</taxon>
        <taxon>Aphelenchoididae</taxon>
        <taxon>Bursaphelenchus</taxon>
    </lineage>
</organism>
<dbReference type="Proteomes" id="UP000095284">
    <property type="component" value="Unplaced"/>
</dbReference>
<keyword evidence="2" id="KW-0732">Signal</keyword>
<evidence type="ECO:0000256" key="2">
    <source>
        <dbReference type="SAM" id="SignalP"/>
    </source>
</evidence>
<sequence>MKSSINLCVLLSMLSMVLVVHSEPIPFAQQSLKAPSTTDGLQPPKIEYAYDKFKRGVDLTQTDNFCKGFKFGYIPDILNYLQLYELLQTSKNHLTNGRIAIGLKVTVPATASPQKPPTIEWVGTADFKHVVSYAPFDGDALPTAVPTDKTYFYEMDAGDGKWYAKDIAQHGTAYTGVSLRQPKTHHMAYSGGLDPVVKTYHFASGKYQKRSKIPPFPSEKAPVSSATSKKK</sequence>
<feature type="chain" id="PRO_5009306097" evidence="2">
    <location>
        <begin position="23"/>
        <end position="231"/>
    </location>
</feature>
<dbReference type="WBParaSite" id="BXY_1222900.1">
    <property type="protein sequence ID" value="BXY_1222900.1"/>
    <property type="gene ID" value="BXY_1222900"/>
</dbReference>
<feature type="region of interest" description="Disordered" evidence="1">
    <location>
        <begin position="207"/>
        <end position="231"/>
    </location>
</feature>
<reference evidence="4" key="1">
    <citation type="submission" date="2016-11" db="UniProtKB">
        <authorList>
            <consortium name="WormBaseParasite"/>
        </authorList>
    </citation>
    <scope>IDENTIFICATION</scope>
</reference>
<evidence type="ECO:0000256" key="1">
    <source>
        <dbReference type="SAM" id="MobiDB-lite"/>
    </source>
</evidence>
<proteinExistence type="predicted"/>
<dbReference type="AlphaFoldDB" id="A0A1I7SGR4"/>
<evidence type="ECO:0000313" key="3">
    <source>
        <dbReference type="Proteomes" id="UP000095284"/>
    </source>
</evidence>
<feature type="signal peptide" evidence="2">
    <location>
        <begin position="1"/>
        <end position="22"/>
    </location>
</feature>